<name>A0ABY8PNW1_9BACT</name>
<dbReference type="CDD" id="cd00090">
    <property type="entry name" value="HTH_ARSR"/>
    <property type="match status" value="1"/>
</dbReference>
<evidence type="ECO:0000256" key="2">
    <source>
        <dbReference type="ARBA" id="ARBA00023125"/>
    </source>
</evidence>
<evidence type="ECO:0000256" key="3">
    <source>
        <dbReference type="ARBA" id="ARBA00023163"/>
    </source>
</evidence>
<evidence type="ECO:0000259" key="4">
    <source>
        <dbReference type="PROSITE" id="PS50987"/>
    </source>
</evidence>
<dbReference type="Proteomes" id="UP001232493">
    <property type="component" value="Chromosome"/>
</dbReference>
<dbReference type="InterPro" id="IPR036388">
    <property type="entry name" value="WH-like_DNA-bd_sf"/>
</dbReference>
<accession>A0ABY8PNW1</accession>
<feature type="domain" description="HTH arsR-type" evidence="4">
    <location>
        <begin position="12"/>
        <end position="104"/>
    </location>
</feature>
<evidence type="ECO:0000256" key="1">
    <source>
        <dbReference type="ARBA" id="ARBA00023015"/>
    </source>
</evidence>
<dbReference type="NCBIfam" id="NF033788">
    <property type="entry name" value="HTH_metalloreg"/>
    <property type="match status" value="1"/>
</dbReference>
<sequence>MSKKAEMTELKHDHDYYYDMAEFFSIFADPTRLKILHALLDGEKCVKKICQIVGLNQSTCSHQLKILRQYKVVKAKREGKFIRYSLDDSHIKDLIEVGEEHINE</sequence>
<dbReference type="InterPro" id="IPR011991">
    <property type="entry name" value="ArsR-like_HTH"/>
</dbReference>
<dbReference type="PRINTS" id="PR00778">
    <property type="entry name" value="HTHARSR"/>
</dbReference>
<gene>
    <name evidence="5" type="ORF">JRV97_08075</name>
</gene>
<reference evidence="5 6" key="1">
    <citation type="submission" date="2021-02" db="EMBL/GenBank/DDBJ databases">
        <title>Characterization of Marinitoga sp. nov. str. BP5-C20A.</title>
        <authorList>
            <person name="Erauso G."/>
            <person name="Postec A."/>
        </authorList>
    </citation>
    <scope>NUCLEOTIDE SEQUENCE [LARGE SCALE GENOMIC DNA]</scope>
    <source>
        <strain evidence="5 6">BP5-C20A</strain>
    </source>
</reference>
<evidence type="ECO:0000313" key="6">
    <source>
        <dbReference type="Proteomes" id="UP001232493"/>
    </source>
</evidence>
<keyword evidence="6" id="KW-1185">Reference proteome</keyword>
<keyword evidence="1" id="KW-0805">Transcription regulation</keyword>
<dbReference type="SMART" id="SM00418">
    <property type="entry name" value="HTH_ARSR"/>
    <property type="match status" value="1"/>
</dbReference>
<dbReference type="InterPro" id="IPR036390">
    <property type="entry name" value="WH_DNA-bd_sf"/>
</dbReference>
<dbReference type="PANTHER" id="PTHR43132">
    <property type="entry name" value="ARSENICAL RESISTANCE OPERON REPRESSOR ARSR-RELATED"/>
    <property type="match status" value="1"/>
</dbReference>
<dbReference type="RefSeq" id="WP_280997895.1">
    <property type="nucleotide sequence ID" value="NZ_CP069362.1"/>
</dbReference>
<dbReference type="Gene3D" id="1.10.10.10">
    <property type="entry name" value="Winged helix-like DNA-binding domain superfamily/Winged helix DNA-binding domain"/>
    <property type="match status" value="1"/>
</dbReference>
<protein>
    <submittedName>
        <fullName evidence="5">Winged helix-turn-helix transcriptional regulator</fullName>
    </submittedName>
</protein>
<keyword evidence="2" id="KW-0238">DNA-binding</keyword>
<keyword evidence="3" id="KW-0804">Transcription</keyword>
<evidence type="ECO:0000313" key="5">
    <source>
        <dbReference type="EMBL" id="WGS64324.1"/>
    </source>
</evidence>
<dbReference type="InterPro" id="IPR051011">
    <property type="entry name" value="Metal_resp_trans_reg"/>
</dbReference>
<dbReference type="EMBL" id="CP069362">
    <property type="protein sequence ID" value="WGS64324.1"/>
    <property type="molecule type" value="Genomic_DNA"/>
</dbReference>
<dbReference type="PROSITE" id="PS50987">
    <property type="entry name" value="HTH_ARSR_2"/>
    <property type="match status" value="1"/>
</dbReference>
<dbReference type="PANTHER" id="PTHR43132:SF6">
    <property type="entry name" value="HTH-TYPE TRANSCRIPTIONAL REPRESSOR CZRA"/>
    <property type="match status" value="1"/>
</dbReference>
<dbReference type="Pfam" id="PF01022">
    <property type="entry name" value="HTH_5"/>
    <property type="match status" value="1"/>
</dbReference>
<dbReference type="InterPro" id="IPR001845">
    <property type="entry name" value="HTH_ArsR_DNA-bd_dom"/>
</dbReference>
<organism evidence="5 6">
    <name type="scientific">Marinitoga aeolica</name>
    <dbReference type="NCBI Taxonomy" id="2809031"/>
    <lineage>
        <taxon>Bacteria</taxon>
        <taxon>Thermotogati</taxon>
        <taxon>Thermotogota</taxon>
        <taxon>Thermotogae</taxon>
        <taxon>Petrotogales</taxon>
        <taxon>Petrotogaceae</taxon>
        <taxon>Marinitoga</taxon>
    </lineage>
</organism>
<proteinExistence type="predicted"/>
<dbReference type="SUPFAM" id="SSF46785">
    <property type="entry name" value="Winged helix' DNA-binding domain"/>
    <property type="match status" value="1"/>
</dbReference>